<evidence type="ECO:0000313" key="1">
    <source>
        <dbReference type="EMBL" id="QIS19956.1"/>
    </source>
</evidence>
<reference evidence="1 2" key="1">
    <citation type="journal article" date="2019" name="ACS Chem. Biol.">
        <title>Identification and Mobilization of a Cryptic Antibiotic Biosynthesis Gene Locus from a Human-Pathogenic Nocardia Isolate.</title>
        <authorList>
            <person name="Herisse M."/>
            <person name="Ishida K."/>
            <person name="Porter J.L."/>
            <person name="Howden B."/>
            <person name="Hertweck C."/>
            <person name="Stinear T.P."/>
            <person name="Pidot S.J."/>
        </authorList>
    </citation>
    <scope>NUCLEOTIDE SEQUENCE [LARGE SCALE GENOMIC DNA]</scope>
    <source>
        <strain evidence="1 2">AUSMDU00012715</strain>
    </source>
</reference>
<dbReference type="Proteomes" id="UP000500953">
    <property type="component" value="Chromosome"/>
</dbReference>
<evidence type="ECO:0000313" key="2">
    <source>
        <dbReference type="Proteomes" id="UP000500953"/>
    </source>
</evidence>
<sequence length="243" mass="26723">MTGRHHGADLSSLTRGYRGDDMTIAGDRLKKARAEWVRARAIEGRAATIRRGLAYHRAFRSFLRYVGTVRRDPHSYPTEATAACHALSVLGQEAVPALLASGARHFATIDARTALAAAYLADPSGGRPDRVGAVFAGPELDRLNLDGVVGVTPSERMAGAAYARMLMARLIVDHPRPRGWRFRRAVLPTCAGLTPREEALQLGRESVDLFAALARAVPALDAEYRRLRREYETLVRDLLTARR</sequence>
<organism evidence="1 2">
    <name type="scientific">Nocardia terpenica</name>
    <dbReference type="NCBI Taxonomy" id="455432"/>
    <lineage>
        <taxon>Bacteria</taxon>
        <taxon>Bacillati</taxon>
        <taxon>Actinomycetota</taxon>
        <taxon>Actinomycetes</taxon>
        <taxon>Mycobacteriales</taxon>
        <taxon>Nocardiaceae</taxon>
        <taxon>Nocardia</taxon>
    </lineage>
</organism>
<protein>
    <submittedName>
        <fullName evidence="1">Uncharacterized protein</fullName>
    </submittedName>
</protein>
<gene>
    <name evidence="1" type="ORF">F6W96_18310</name>
</gene>
<proteinExistence type="predicted"/>
<name>A0A6G9Z440_9NOCA</name>
<dbReference type="AlphaFoldDB" id="A0A6G9Z440"/>
<dbReference type="EMBL" id="CP046173">
    <property type="protein sequence ID" value="QIS19956.1"/>
    <property type="molecule type" value="Genomic_DNA"/>
</dbReference>
<accession>A0A6G9Z440</accession>
<dbReference type="RefSeq" id="WP_167487315.1">
    <property type="nucleotide sequence ID" value="NZ_CP046173.1"/>
</dbReference>